<dbReference type="InterPro" id="IPR052942">
    <property type="entry name" value="LPS_cholinephosphotransferase"/>
</dbReference>
<dbReference type="AlphaFoldDB" id="A0A2H4U6V7"/>
<protein>
    <submittedName>
        <fullName evidence="2">Lipopolysaccharide cholinephosphotransferase</fullName>
    </submittedName>
</protein>
<evidence type="ECO:0000313" key="3">
    <source>
        <dbReference type="Proteomes" id="UP000232133"/>
    </source>
</evidence>
<keyword evidence="2" id="KW-0808">Transferase</keyword>
<evidence type="ECO:0000313" key="2">
    <source>
        <dbReference type="EMBL" id="ATZ59852.1"/>
    </source>
</evidence>
<dbReference type="Pfam" id="PF04991">
    <property type="entry name" value="LicD"/>
    <property type="match status" value="1"/>
</dbReference>
<reference evidence="2 3" key="1">
    <citation type="submission" date="2016-10" db="EMBL/GenBank/DDBJ databases">
        <authorList>
            <person name="Varghese N."/>
        </authorList>
    </citation>
    <scope>NUCLEOTIDE SEQUENCE [LARGE SCALE GENOMIC DNA]</scope>
    <source>
        <strain evidence="2 3">KB11</strain>
    </source>
</reference>
<organism evidence="2 3">
    <name type="scientific">Methanobrevibacter smithii</name>
    <dbReference type="NCBI Taxonomy" id="2173"/>
    <lineage>
        <taxon>Archaea</taxon>
        <taxon>Methanobacteriati</taxon>
        <taxon>Methanobacteriota</taxon>
        <taxon>Methanomada group</taxon>
        <taxon>Methanobacteria</taxon>
        <taxon>Methanobacteriales</taxon>
        <taxon>Methanobacteriaceae</taxon>
        <taxon>Methanobrevibacter</taxon>
    </lineage>
</organism>
<dbReference type="RefSeq" id="WP_100815538.1">
    <property type="nucleotide sequence ID" value="NZ_CAYAYW010000014.1"/>
</dbReference>
<sequence length="346" mass="41122">MDFEKIYAKLPDSIKYNNYILDFFLKIPKKLQNLNKKSNQLNSQNQLLDLLFTSCDIKIKGNLRNVQLLYIELLRFVDNVCKKHDIDYWLEGGTLIGAVRHGGFIPWDDDIDLSIMRKDYEKLIKVLPEEISKYEYFKENCGLSLLIENQKNYFEGFRSVYDVDDENGFLDDNKFSFLQIAWLKPYVKIDLFPKDYLLEEKLESFKKDYVSTKYKFNQDVKNGKKVFWNEFNVVKKELGLVNTKTKYFADSIDVLQLTSDLIYETDKIFPLKTIKFEGYEFKCPKDIKHTLEVQFGKNFMHIPNVIENHSLVPFIEHQFSSFEEMDKSFSKSISYLKEINDNFDFE</sequence>
<name>A0A2H4U6V7_METSM</name>
<evidence type="ECO:0000259" key="1">
    <source>
        <dbReference type="Pfam" id="PF04991"/>
    </source>
</evidence>
<dbReference type="Proteomes" id="UP000232133">
    <property type="component" value="Chromosome"/>
</dbReference>
<proteinExistence type="predicted"/>
<accession>A0A2H4U6V7</accession>
<gene>
    <name evidence="2" type="ORF">BK798_05180</name>
</gene>
<dbReference type="GeneID" id="35118747"/>
<dbReference type="InterPro" id="IPR007074">
    <property type="entry name" value="LicD/FKTN/FKRP_NTP_transf"/>
</dbReference>
<dbReference type="PANTHER" id="PTHR43404">
    <property type="entry name" value="LIPOPOLYSACCHARIDE CHOLINEPHOSPHOTRANSFERASE LICD"/>
    <property type="match status" value="1"/>
</dbReference>
<dbReference type="GO" id="GO:0016740">
    <property type="term" value="F:transferase activity"/>
    <property type="evidence" value="ECO:0007669"/>
    <property type="project" value="UniProtKB-KW"/>
</dbReference>
<dbReference type="GO" id="GO:0009100">
    <property type="term" value="P:glycoprotein metabolic process"/>
    <property type="evidence" value="ECO:0007669"/>
    <property type="project" value="UniProtKB-ARBA"/>
</dbReference>
<dbReference type="PANTHER" id="PTHR43404:SF2">
    <property type="entry name" value="LIPOPOLYSACCHARIDE CHOLINEPHOSPHOTRANSFERASE LICD"/>
    <property type="match status" value="1"/>
</dbReference>
<dbReference type="EMBL" id="CP017803">
    <property type="protein sequence ID" value="ATZ59852.1"/>
    <property type="molecule type" value="Genomic_DNA"/>
</dbReference>
<feature type="domain" description="LicD/FKTN/FKRP nucleotidyltransferase" evidence="1">
    <location>
        <begin position="81"/>
        <end position="296"/>
    </location>
</feature>